<sequence>MGALPIDFDLLEMPTNMSSSALAYVNIRMQTLHVHDEQPDFAKTLEKFSKEPSASETADLKAGAESGVPADRLEYAVRMLSKYGIKHEIPGQAYAELLLLAQPHLRQEQVPRSIQARAFSVMSKIELDSANGKGGALNISDLLRAAQHADNAAALGFVSPAVLGAAMRASDVRAQVRSSGPKFAHALQHEPEFEKLENLWEVLDKHREDVARQAKKQEKKVAKAPSSYRCAAPECGIIATKKVAFFRCSRCTAVEKAHYCSKDCQFADWKRHKPMCRPPKNNTPQHEVEKPETDIHVTPNPLSEGSLLDHPGDGRTRSVQVADLPIPGGKILLTNSTLSPGGLKSVRDEIEALAKGLDLASI</sequence>
<keyword evidence="8" id="KW-1185">Reference proteome</keyword>
<evidence type="ECO:0000313" key="7">
    <source>
        <dbReference type="EMBL" id="KZW01288.1"/>
    </source>
</evidence>
<dbReference type="SUPFAM" id="SSF144232">
    <property type="entry name" value="HIT/MYND zinc finger-like"/>
    <property type="match status" value="1"/>
</dbReference>
<dbReference type="STRING" id="1314781.A0A165NVN5"/>
<evidence type="ECO:0000256" key="3">
    <source>
        <dbReference type="ARBA" id="ARBA00022833"/>
    </source>
</evidence>
<dbReference type="PROSITE" id="PS50865">
    <property type="entry name" value="ZF_MYND_2"/>
    <property type="match status" value="1"/>
</dbReference>
<dbReference type="OrthoDB" id="432970at2759"/>
<dbReference type="InterPro" id="IPR002893">
    <property type="entry name" value="Znf_MYND"/>
</dbReference>
<evidence type="ECO:0000256" key="5">
    <source>
        <dbReference type="SAM" id="MobiDB-lite"/>
    </source>
</evidence>
<keyword evidence="1" id="KW-0479">Metal-binding</keyword>
<evidence type="ECO:0000256" key="4">
    <source>
        <dbReference type="PROSITE-ProRule" id="PRU00134"/>
    </source>
</evidence>
<evidence type="ECO:0000313" key="8">
    <source>
        <dbReference type="Proteomes" id="UP000077266"/>
    </source>
</evidence>
<dbReference type="InParanoid" id="A0A165NVN5"/>
<accession>A0A165NVN5</accession>
<gene>
    <name evidence="7" type="ORF">EXIGLDRAFT_89788</name>
</gene>
<dbReference type="Gene3D" id="6.10.140.2220">
    <property type="match status" value="1"/>
</dbReference>
<evidence type="ECO:0000256" key="2">
    <source>
        <dbReference type="ARBA" id="ARBA00022771"/>
    </source>
</evidence>
<feature type="domain" description="MYND-type" evidence="6">
    <location>
        <begin position="232"/>
        <end position="276"/>
    </location>
</feature>
<name>A0A165NVN5_EXIGL</name>
<evidence type="ECO:0000256" key="1">
    <source>
        <dbReference type="ARBA" id="ARBA00022723"/>
    </source>
</evidence>
<protein>
    <recommendedName>
        <fullName evidence="6">MYND-type domain-containing protein</fullName>
    </recommendedName>
</protein>
<dbReference type="EMBL" id="KV425895">
    <property type="protein sequence ID" value="KZW01288.1"/>
    <property type="molecule type" value="Genomic_DNA"/>
</dbReference>
<reference evidence="7 8" key="1">
    <citation type="journal article" date="2016" name="Mol. Biol. Evol.">
        <title>Comparative Genomics of Early-Diverging Mushroom-Forming Fungi Provides Insights into the Origins of Lignocellulose Decay Capabilities.</title>
        <authorList>
            <person name="Nagy L.G."/>
            <person name="Riley R."/>
            <person name="Tritt A."/>
            <person name="Adam C."/>
            <person name="Daum C."/>
            <person name="Floudas D."/>
            <person name="Sun H."/>
            <person name="Yadav J.S."/>
            <person name="Pangilinan J."/>
            <person name="Larsson K.H."/>
            <person name="Matsuura K."/>
            <person name="Barry K."/>
            <person name="Labutti K."/>
            <person name="Kuo R."/>
            <person name="Ohm R.A."/>
            <person name="Bhattacharya S.S."/>
            <person name="Shirouzu T."/>
            <person name="Yoshinaga Y."/>
            <person name="Martin F.M."/>
            <person name="Grigoriev I.V."/>
            <person name="Hibbett D.S."/>
        </authorList>
    </citation>
    <scope>NUCLEOTIDE SEQUENCE [LARGE SCALE GENOMIC DNA]</scope>
    <source>
        <strain evidence="7 8">HHB12029</strain>
    </source>
</reference>
<feature type="region of interest" description="Disordered" evidence="5">
    <location>
        <begin position="277"/>
        <end position="300"/>
    </location>
</feature>
<keyword evidence="3" id="KW-0862">Zinc</keyword>
<dbReference type="Pfam" id="PF01753">
    <property type="entry name" value="zf-MYND"/>
    <property type="match status" value="1"/>
</dbReference>
<evidence type="ECO:0000259" key="6">
    <source>
        <dbReference type="PROSITE" id="PS50865"/>
    </source>
</evidence>
<dbReference type="AlphaFoldDB" id="A0A165NVN5"/>
<dbReference type="GO" id="GO:0008270">
    <property type="term" value="F:zinc ion binding"/>
    <property type="evidence" value="ECO:0007669"/>
    <property type="project" value="UniProtKB-KW"/>
</dbReference>
<dbReference type="Proteomes" id="UP000077266">
    <property type="component" value="Unassembled WGS sequence"/>
</dbReference>
<keyword evidence="2 4" id="KW-0863">Zinc-finger</keyword>
<feature type="compositionally biased region" description="Basic and acidic residues" evidence="5">
    <location>
        <begin position="286"/>
        <end position="295"/>
    </location>
</feature>
<organism evidence="7 8">
    <name type="scientific">Exidia glandulosa HHB12029</name>
    <dbReference type="NCBI Taxonomy" id="1314781"/>
    <lineage>
        <taxon>Eukaryota</taxon>
        <taxon>Fungi</taxon>
        <taxon>Dikarya</taxon>
        <taxon>Basidiomycota</taxon>
        <taxon>Agaricomycotina</taxon>
        <taxon>Agaricomycetes</taxon>
        <taxon>Auriculariales</taxon>
        <taxon>Exidiaceae</taxon>
        <taxon>Exidia</taxon>
    </lineage>
</organism>
<proteinExistence type="predicted"/>